<evidence type="ECO:0000256" key="10">
    <source>
        <dbReference type="SAM" id="MobiDB-lite"/>
    </source>
</evidence>
<feature type="region of interest" description="Disordered" evidence="10">
    <location>
        <begin position="136"/>
        <end position="155"/>
    </location>
</feature>
<keyword evidence="2 8" id="KW-0863">Zinc-finger</keyword>
<evidence type="ECO:0000256" key="2">
    <source>
        <dbReference type="ARBA" id="ARBA00022771"/>
    </source>
</evidence>
<evidence type="ECO:0000256" key="3">
    <source>
        <dbReference type="ARBA" id="ARBA00022833"/>
    </source>
</evidence>
<feature type="domain" description="Dof-type" evidence="11">
    <location>
        <begin position="82"/>
        <end position="136"/>
    </location>
</feature>
<dbReference type="InterPro" id="IPR003851">
    <property type="entry name" value="Znf_Dof"/>
</dbReference>
<dbReference type="PROSITE" id="PS50884">
    <property type="entry name" value="ZF_DOF_2"/>
    <property type="match status" value="1"/>
</dbReference>
<feature type="compositionally biased region" description="Low complexity" evidence="10">
    <location>
        <begin position="41"/>
        <end position="78"/>
    </location>
</feature>
<dbReference type="GO" id="GO:0003700">
    <property type="term" value="F:DNA-binding transcription factor activity"/>
    <property type="evidence" value="ECO:0007669"/>
    <property type="project" value="UniProtKB-UniRule"/>
</dbReference>
<comment type="function">
    <text evidence="9">Transcription factor that binds specifically to a 5'-AA[AG]G-3' consensus core sequence.</text>
</comment>
<evidence type="ECO:0000256" key="9">
    <source>
        <dbReference type="RuleBase" id="RU369094"/>
    </source>
</evidence>
<dbReference type="GO" id="GO:0008270">
    <property type="term" value="F:zinc ion binding"/>
    <property type="evidence" value="ECO:0007669"/>
    <property type="project" value="UniProtKB-KW"/>
</dbReference>
<keyword evidence="5 8" id="KW-0238">DNA-binding</keyword>
<dbReference type="EMBL" id="GISG01288479">
    <property type="protein sequence ID" value="MBA4680823.1"/>
    <property type="molecule type" value="Transcribed_RNA"/>
</dbReference>
<evidence type="ECO:0000256" key="1">
    <source>
        <dbReference type="ARBA" id="ARBA00022723"/>
    </source>
</evidence>
<dbReference type="AlphaFoldDB" id="A0A7C9F2W5"/>
<sequence length="378" mass="39071">MIQELLGSGGSAPNTGVIGERKLSIPFHSPSPSPACPAPTTPIFTASGAASSTTNTGGVNSSNSSSGGNTNGNSETTTQQNLRCPRCDSTNTKFCYYNNYNLTQPRHFCKTCRRYWTKGGTLRNVPIGGGCRKNKTTIGSGSSNTSGMPMSKPSSNAMAKAKATLSTEMLLNASPGFLGPGLLDHFHPLSHQELQPGSNLTPALWPSIPQGQSSHILALIRGATQFINPNPSPSQVSSVFAPIKTEGNTTLGLEPYGSGAPSILGSFLRGNQHQANGFGLGVPDGVPNGGNNGANILELYQRLKSSSHYNNCGNENPGSMVLGNVMGSSPSSLAMNSSILEATSGATAENLGGYGMMSSPGISSWSDFPTVPINGAFP</sequence>
<evidence type="ECO:0000256" key="6">
    <source>
        <dbReference type="ARBA" id="ARBA00023163"/>
    </source>
</evidence>
<dbReference type="PANTHER" id="PTHR31992:SF289">
    <property type="entry name" value="DOF ZINC FINGER PROTEIN"/>
    <property type="match status" value="1"/>
</dbReference>
<feature type="region of interest" description="Disordered" evidence="10">
    <location>
        <begin position="23"/>
        <end position="83"/>
    </location>
</feature>
<dbReference type="PROSITE" id="PS01361">
    <property type="entry name" value="ZF_DOF_1"/>
    <property type="match status" value="1"/>
</dbReference>
<proteinExistence type="predicted"/>
<evidence type="ECO:0000256" key="4">
    <source>
        <dbReference type="ARBA" id="ARBA00023015"/>
    </source>
</evidence>
<keyword evidence="3 9" id="KW-0862">Zinc</keyword>
<keyword evidence="4 9" id="KW-0805">Transcription regulation</keyword>
<evidence type="ECO:0000313" key="12">
    <source>
        <dbReference type="EMBL" id="MBA4680823.1"/>
    </source>
</evidence>
<protein>
    <recommendedName>
        <fullName evidence="9">Dof zinc finger protein</fullName>
    </recommendedName>
</protein>
<evidence type="ECO:0000256" key="5">
    <source>
        <dbReference type="ARBA" id="ARBA00023125"/>
    </source>
</evidence>
<dbReference type="Pfam" id="PF02701">
    <property type="entry name" value="Zn_ribbon_Dof"/>
    <property type="match status" value="1"/>
</dbReference>
<keyword evidence="7 8" id="KW-0539">Nucleus</keyword>
<dbReference type="InterPro" id="IPR045174">
    <property type="entry name" value="Dof"/>
</dbReference>
<reference evidence="12" key="2">
    <citation type="submission" date="2020-07" db="EMBL/GenBank/DDBJ databases">
        <authorList>
            <person name="Vera ALvarez R."/>
            <person name="Arias-Moreno D.M."/>
            <person name="Jimenez-Jacinto V."/>
            <person name="Jimenez-Bremont J.F."/>
            <person name="Swaminathan K."/>
            <person name="Moose S.P."/>
            <person name="Guerrero-Gonzalez M.L."/>
            <person name="Marino-Ramirez L."/>
            <person name="Landsman D."/>
            <person name="Rodriguez-Kessler M."/>
            <person name="Delgado-Sanchez P."/>
        </authorList>
    </citation>
    <scope>NUCLEOTIDE SEQUENCE</scope>
    <source>
        <tissue evidence="12">Cladode</tissue>
    </source>
</reference>
<dbReference type="PANTHER" id="PTHR31992">
    <property type="entry name" value="DOF ZINC FINGER PROTEIN DOF1.4-RELATED"/>
    <property type="match status" value="1"/>
</dbReference>
<keyword evidence="6 9" id="KW-0804">Transcription</keyword>
<organism evidence="12">
    <name type="scientific">Opuntia streptacantha</name>
    <name type="common">Prickly pear cactus</name>
    <name type="synonym">Opuntia cardona</name>
    <dbReference type="NCBI Taxonomy" id="393608"/>
    <lineage>
        <taxon>Eukaryota</taxon>
        <taxon>Viridiplantae</taxon>
        <taxon>Streptophyta</taxon>
        <taxon>Embryophyta</taxon>
        <taxon>Tracheophyta</taxon>
        <taxon>Spermatophyta</taxon>
        <taxon>Magnoliopsida</taxon>
        <taxon>eudicotyledons</taxon>
        <taxon>Gunneridae</taxon>
        <taxon>Pentapetalae</taxon>
        <taxon>Caryophyllales</taxon>
        <taxon>Cactineae</taxon>
        <taxon>Cactaceae</taxon>
        <taxon>Opuntioideae</taxon>
        <taxon>Opuntia</taxon>
    </lineage>
</organism>
<evidence type="ECO:0000256" key="8">
    <source>
        <dbReference type="PROSITE-ProRule" id="PRU00071"/>
    </source>
</evidence>
<accession>A0A7C9F2W5</accession>
<keyword evidence="1 9" id="KW-0479">Metal-binding</keyword>
<name>A0A7C9F2W5_OPUST</name>
<feature type="compositionally biased region" description="Low complexity" evidence="10">
    <location>
        <begin position="136"/>
        <end position="147"/>
    </location>
</feature>
<feature type="compositionally biased region" description="Pro residues" evidence="10">
    <location>
        <begin position="29"/>
        <end position="40"/>
    </location>
</feature>
<dbReference type="GO" id="GO:0003677">
    <property type="term" value="F:DNA binding"/>
    <property type="evidence" value="ECO:0007669"/>
    <property type="project" value="UniProtKB-UniRule"/>
</dbReference>
<reference evidence="12" key="1">
    <citation type="journal article" date="2013" name="J. Plant Res.">
        <title>Effect of fungi and light on seed germination of three Opuntia species from semiarid lands of central Mexico.</title>
        <authorList>
            <person name="Delgado-Sanchez P."/>
            <person name="Jimenez-Bremont J.F."/>
            <person name="Guerrero-Gonzalez Mde L."/>
            <person name="Flores J."/>
        </authorList>
    </citation>
    <scope>NUCLEOTIDE SEQUENCE</scope>
    <source>
        <tissue evidence="12">Cladode</tissue>
    </source>
</reference>
<evidence type="ECO:0000259" key="11">
    <source>
        <dbReference type="PROSITE" id="PS50884"/>
    </source>
</evidence>
<dbReference type="GO" id="GO:0005634">
    <property type="term" value="C:nucleus"/>
    <property type="evidence" value="ECO:0007669"/>
    <property type="project" value="UniProtKB-SubCell"/>
</dbReference>
<comment type="subcellular location">
    <subcellularLocation>
        <location evidence="8 9">Nucleus</location>
    </subcellularLocation>
</comment>
<evidence type="ECO:0000256" key="7">
    <source>
        <dbReference type="ARBA" id="ARBA00023242"/>
    </source>
</evidence>